<comment type="caution">
    <text evidence="3">The sequence shown here is derived from an EMBL/GenBank/DDBJ whole genome shotgun (WGS) entry which is preliminary data.</text>
</comment>
<keyword evidence="2" id="KW-0812">Transmembrane</keyword>
<dbReference type="EMBL" id="SJDL01000008">
    <property type="protein sequence ID" value="TBW57384.1"/>
    <property type="molecule type" value="Genomic_DNA"/>
</dbReference>
<reference evidence="3 4" key="1">
    <citation type="submission" date="2019-02" db="EMBL/GenBank/DDBJ databases">
        <title>Marinobacter halodurans sp. nov., a marine bacterium isolated from sea tidal flat.</title>
        <authorList>
            <person name="Yoo Y."/>
            <person name="Lee D.W."/>
            <person name="Kim B.S."/>
            <person name="Kim J.-J."/>
        </authorList>
    </citation>
    <scope>NUCLEOTIDE SEQUENCE [LARGE SCALE GENOMIC DNA]</scope>
    <source>
        <strain evidence="3 4">YJ-S3-2</strain>
    </source>
</reference>
<name>A0ABY1ZMI7_9GAMM</name>
<dbReference type="RefSeq" id="WP_131480389.1">
    <property type="nucleotide sequence ID" value="NZ_SJDL01000008.1"/>
</dbReference>
<keyword evidence="4" id="KW-1185">Reference proteome</keyword>
<feature type="transmembrane region" description="Helical" evidence="2">
    <location>
        <begin position="170"/>
        <end position="189"/>
    </location>
</feature>
<keyword evidence="2" id="KW-0472">Membrane</keyword>
<proteinExistence type="predicted"/>
<evidence type="ECO:0000256" key="1">
    <source>
        <dbReference type="SAM" id="MobiDB-lite"/>
    </source>
</evidence>
<organism evidence="3 4">
    <name type="scientific">Marinobacter halodurans</name>
    <dbReference type="NCBI Taxonomy" id="2528979"/>
    <lineage>
        <taxon>Bacteria</taxon>
        <taxon>Pseudomonadati</taxon>
        <taxon>Pseudomonadota</taxon>
        <taxon>Gammaproteobacteria</taxon>
        <taxon>Pseudomonadales</taxon>
        <taxon>Marinobacteraceae</taxon>
        <taxon>Marinobacter</taxon>
    </lineage>
</organism>
<feature type="transmembrane region" description="Helical" evidence="2">
    <location>
        <begin position="39"/>
        <end position="60"/>
    </location>
</feature>
<keyword evidence="2" id="KW-1133">Transmembrane helix</keyword>
<dbReference type="Proteomes" id="UP000313645">
    <property type="component" value="Unassembled WGS sequence"/>
</dbReference>
<feature type="transmembrane region" description="Helical" evidence="2">
    <location>
        <begin position="72"/>
        <end position="93"/>
    </location>
</feature>
<feature type="region of interest" description="Disordered" evidence="1">
    <location>
        <begin position="121"/>
        <end position="154"/>
    </location>
</feature>
<evidence type="ECO:0000313" key="4">
    <source>
        <dbReference type="Proteomes" id="UP000313645"/>
    </source>
</evidence>
<protein>
    <submittedName>
        <fullName evidence="3">Uncharacterized protein</fullName>
    </submittedName>
</protein>
<gene>
    <name evidence="3" type="ORF">EZI54_06925</name>
</gene>
<feature type="transmembrane region" description="Helical" evidence="2">
    <location>
        <begin position="12"/>
        <end position="33"/>
    </location>
</feature>
<feature type="compositionally biased region" description="Polar residues" evidence="1">
    <location>
        <begin position="134"/>
        <end position="151"/>
    </location>
</feature>
<accession>A0ABY1ZMI7</accession>
<evidence type="ECO:0000256" key="2">
    <source>
        <dbReference type="SAM" id="Phobius"/>
    </source>
</evidence>
<sequence>MKKNDIGTIFGLIAFFITAPGLGFGLSAIVGVADQYLQAFPIPSMLIGALACTIAVKTMLKVIKNPAPKRLWALAAVTAFIGMMGVISGIVGLQAGNRWAPEAVNTPGAQSHQQVDSISDRFADGDGVPAKESTLPQTPAQEFFGTSPSTNHDSDLDPRFANNVMAVGQFAPLLMLAVILLTILGKLVASDEARKQVRRARDEYGRRH</sequence>
<evidence type="ECO:0000313" key="3">
    <source>
        <dbReference type="EMBL" id="TBW57384.1"/>
    </source>
</evidence>